<comment type="subcellular location">
    <subcellularLocation>
        <location evidence="1">Cytoplasm</location>
    </subcellularLocation>
</comment>
<evidence type="ECO:0000256" key="1">
    <source>
        <dbReference type="ARBA" id="ARBA00004496"/>
    </source>
</evidence>
<dbReference type="Gene3D" id="3.40.50.1000">
    <property type="entry name" value="HAD superfamily/HAD-like"/>
    <property type="match status" value="1"/>
</dbReference>
<dbReference type="AlphaFoldDB" id="C7LS41"/>
<dbReference type="STRING" id="525897.Dbac_2510"/>
<keyword evidence="9" id="KW-1185">Reference proteome</keyword>
<dbReference type="OrthoDB" id="9814110at2"/>
<dbReference type="Pfam" id="PF13242">
    <property type="entry name" value="Hydrolase_like"/>
    <property type="match status" value="1"/>
</dbReference>
<dbReference type="InterPro" id="IPR036412">
    <property type="entry name" value="HAD-like_sf"/>
</dbReference>
<evidence type="ECO:0000256" key="4">
    <source>
        <dbReference type="ARBA" id="ARBA00022723"/>
    </source>
</evidence>
<accession>C7LS41</accession>
<name>C7LS41_DESBD</name>
<dbReference type="CDD" id="cd07503">
    <property type="entry name" value="HAD_HisB-N"/>
    <property type="match status" value="1"/>
</dbReference>
<reference evidence="8 9" key="1">
    <citation type="journal article" date="2009" name="Stand. Genomic Sci.">
        <title>Complete genome sequence of Desulfomicrobium baculatum type strain (X).</title>
        <authorList>
            <person name="Copeland A."/>
            <person name="Spring S."/>
            <person name="Goker M."/>
            <person name="Schneider S."/>
            <person name="Lapidus A."/>
            <person name="Del Rio T.G."/>
            <person name="Tice H."/>
            <person name="Cheng J.F."/>
            <person name="Chen F."/>
            <person name="Nolan M."/>
            <person name="Bruce D."/>
            <person name="Goodwin L."/>
            <person name="Pitluck S."/>
            <person name="Ivanova N."/>
            <person name="Mavrommatis K."/>
            <person name="Ovchinnikova G."/>
            <person name="Pati A."/>
            <person name="Chen A."/>
            <person name="Palaniappan K."/>
            <person name="Land M."/>
            <person name="Hauser L."/>
            <person name="Chang Y.J."/>
            <person name="Jeffries C.C."/>
            <person name="Meincke L."/>
            <person name="Sims D."/>
            <person name="Brettin T."/>
            <person name="Detter J.C."/>
            <person name="Han C."/>
            <person name="Chain P."/>
            <person name="Bristow J."/>
            <person name="Eisen J.A."/>
            <person name="Markowitz V."/>
            <person name="Hugenholtz P."/>
            <person name="Kyrpides N.C."/>
            <person name="Klenk H.P."/>
            <person name="Lucas S."/>
        </authorList>
    </citation>
    <scope>NUCLEOTIDE SEQUENCE [LARGE SCALE GENOMIC DNA]</scope>
    <source>
        <strain evidence="9">DSM 4028 / VKM B-1378 / X</strain>
    </source>
</reference>
<evidence type="ECO:0000313" key="8">
    <source>
        <dbReference type="EMBL" id="ACU90589.1"/>
    </source>
</evidence>
<dbReference type="EMBL" id="CP001629">
    <property type="protein sequence ID" value="ACU90589.1"/>
    <property type="molecule type" value="Genomic_DNA"/>
</dbReference>
<evidence type="ECO:0000256" key="6">
    <source>
        <dbReference type="ARBA" id="ARBA00023277"/>
    </source>
</evidence>
<keyword evidence="5 8" id="KW-0378">Hydrolase</keyword>
<dbReference type="GO" id="GO:0005737">
    <property type="term" value="C:cytoplasm"/>
    <property type="evidence" value="ECO:0007669"/>
    <property type="project" value="UniProtKB-SubCell"/>
</dbReference>
<dbReference type="PANTHER" id="PTHR42891:SF1">
    <property type="entry name" value="D-GLYCERO-BETA-D-MANNO-HEPTOSE-1,7-BISPHOSPHATE 7-PHOSPHATASE"/>
    <property type="match status" value="1"/>
</dbReference>
<gene>
    <name evidence="8" type="ordered locus">Dbac_2510</name>
</gene>
<dbReference type="SUPFAM" id="SSF56784">
    <property type="entry name" value="HAD-like"/>
    <property type="match status" value="1"/>
</dbReference>
<dbReference type="RefSeq" id="WP_015774678.1">
    <property type="nucleotide sequence ID" value="NC_013173.1"/>
</dbReference>
<evidence type="ECO:0000313" key="9">
    <source>
        <dbReference type="Proteomes" id="UP000002216"/>
    </source>
</evidence>
<evidence type="ECO:0000256" key="5">
    <source>
        <dbReference type="ARBA" id="ARBA00022801"/>
    </source>
</evidence>
<dbReference type="NCBIfam" id="TIGR01662">
    <property type="entry name" value="HAD-SF-IIIA"/>
    <property type="match status" value="1"/>
</dbReference>
<dbReference type="GO" id="GO:0005975">
    <property type="term" value="P:carbohydrate metabolic process"/>
    <property type="evidence" value="ECO:0007669"/>
    <property type="project" value="InterPro"/>
</dbReference>
<dbReference type="InterPro" id="IPR006543">
    <property type="entry name" value="Histidinol-phos"/>
</dbReference>
<organism evidence="8 9">
    <name type="scientific">Desulfomicrobium baculatum (strain DSM 4028 / VKM B-1378 / X)</name>
    <name type="common">Desulfovibrio baculatus</name>
    <dbReference type="NCBI Taxonomy" id="525897"/>
    <lineage>
        <taxon>Bacteria</taxon>
        <taxon>Pseudomonadati</taxon>
        <taxon>Thermodesulfobacteriota</taxon>
        <taxon>Desulfovibrionia</taxon>
        <taxon>Desulfovibrionales</taxon>
        <taxon>Desulfomicrobiaceae</taxon>
        <taxon>Desulfomicrobium</taxon>
    </lineage>
</organism>
<protein>
    <recommendedName>
        <fullName evidence="7">D,D-heptose 1,7-bisphosphate phosphatase</fullName>
    </recommendedName>
</protein>
<dbReference type="InterPro" id="IPR023214">
    <property type="entry name" value="HAD_sf"/>
</dbReference>
<keyword evidence="3" id="KW-0963">Cytoplasm</keyword>
<dbReference type="InterPro" id="IPR004446">
    <property type="entry name" value="Heptose_bisP_phosphatase"/>
</dbReference>
<dbReference type="KEGG" id="dba:Dbac_2510"/>
<dbReference type="HOGENOM" id="CLU_085077_2_1_7"/>
<proteinExistence type="inferred from homology"/>
<dbReference type="NCBIfam" id="TIGR01656">
    <property type="entry name" value="Histidinol-ppas"/>
    <property type="match status" value="1"/>
</dbReference>
<evidence type="ECO:0000256" key="2">
    <source>
        <dbReference type="ARBA" id="ARBA00005628"/>
    </source>
</evidence>
<dbReference type="PANTHER" id="PTHR42891">
    <property type="entry name" value="D-GLYCERO-BETA-D-MANNO-HEPTOSE-1,7-BISPHOSPHATE 7-PHOSPHATASE"/>
    <property type="match status" value="1"/>
</dbReference>
<sequence>MTTIDTILLDRDGTLIEERHYLSDPAQVALIPGVAAPMRRLAALGCSFYLASNQSGIGRGFFTAEDYHRVHARLVELLLAEGIALGGAAHCPHSPQDECECRKPRTGLWRQLATNFSLSPEKTVMIGDKIADIRFGQAIGCAETVLVLTGHGPEAAGKLGLGLPERPLLLCAPGPDRPTWLARDLGCYLEHLVQKKEHVHAHRI</sequence>
<dbReference type="eggNOG" id="COG0241">
    <property type="taxonomic scope" value="Bacteria"/>
</dbReference>
<keyword evidence="4" id="KW-0479">Metal-binding</keyword>
<evidence type="ECO:0000256" key="3">
    <source>
        <dbReference type="ARBA" id="ARBA00022490"/>
    </source>
</evidence>
<evidence type="ECO:0000256" key="7">
    <source>
        <dbReference type="ARBA" id="ARBA00031828"/>
    </source>
</evidence>
<dbReference type="InterPro" id="IPR006549">
    <property type="entry name" value="HAD-SF_hydro_IIIA"/>
</dbReference>
<dbReference type="GO" id="GO:0046872">
    <property type="term" value="F:metal ion binding"/>
    <property type="evidence" value="ECO:0007669"/>
    <property type="project" value="UniProtKB-KW"/>
</dbReference>
<dbReference type="Proteomes" id="UP000002216">
    <property type="component" value="Chromosome"/>
</dbReference>
<dbReference type="GO" id="GO:0016791">
    <property type="term" value="F:phosphatase activity"/>
    <property type="evidence" value="ECO:0007669"/>
    <property type="project" value="InterPro"/>
</dbReference>
<keyword evidence="6" id="KW-0119">Carbohydrate metabolism</keyword>
<comment type="similarity">
    <text evidence="2">Belongs to the GmhB family.</text>
</comment>